<reference evidence="1 2" key="1">
    <citation type="journal article" date="2013" name="Genome Announc.">
        <title>Genome Sequence of Novosphingobium lindaniclasticum LE124T, Isolated from a Hexachlorocyclohexane Dumpsite.</title>
        <authorList>
            <person name="Saxena A."/>
            <person name="Nayyar N."/>
            <person name="Sangwan N."/>
            <person name="Kumari R."/>
            <person name="Khurana J.P."/>
            <person name="Lal R."/>
        </authorList>
    </citation>
    <scope>NUCLEOTIDE SEQUENCE [LARGE SCALE GENOMIC DNA]</scope>
    <source>
        <strain evidence="1 2">LE124</strain>
    </source>
</reference>
<evidence type="ECO:0008006" key="3">
    <source>
        <dbReference type="Google" id="ProtNLM"/>
    </source>
</evidence>
<keyword evidence="2" id="KW-1185">Reference proteome</keyword>
<evidence type="ECO:0000313" key="2">
    <source>
        <dbReference type="Proteomes" id="UP000015527"/>
    </source>
</evidence>
<evidence type="ECO:0000313" key="1">
    <source>
        <dbReference type="EMBL" id="EQB10052.1"/>
    </source>
</evidence>
<proteinExistence type="predicted"/>
<protein>
    <recommendedName>
        <fullName evidence="3">DUF1440 domain-containing protein</fullName>
    </recommendedName>
</protein>
<sequence>MEGFPMTAFRTAASPQAGSIVLPAERRAELLKLAEGSASGFVAGLAASWVMDRFQDQAQGLFRPGPADGKSPGDPATVKAAERFTVLASGRGLPRKDKDEAGSAVHYLVGAMAGSLYGAVVEVKPQAARWRGAAMGLAAATLIDQLAVPLAGFARPPWKYTVVTHLYGYASHLVFGMATEALRRTLRGPIAELSGSAAQGGLEMRDWAVPLLLGLANGQRTMTPAVAVSITAAATADGTAGRAGPLGILSSPWTAAALGLAALGEYYVDIRPGVPARIAPMGLAARMAAGGLVGAATA</sequence>
<gene>
    <name evidence="1" type="ORF">L284_18010</name>
</gene>
<dbReference type="Proteomes" id="UP000015527">
    <property type="component" value="Unassembled WGS sequence"/>
</dbReference>
<feature type="non-terminal residue" evidence="1">
    <location>
        <position position="298"/>
    </location>
</feature>
<dbReference type="EMBL" id="ATHL01000120">
    <property type="protein sequence ID" value="EQB10052.1"/>
    <property type="molecule type" value="Genomic_DNA"/>
</dbReference>
<name>T0HAJ8_9SPHN</name>
<organism evidence="1 2">
    <name type="scientific">Novosphingobium lindaniclasticum LE124</name>
    <dbReference type="NCBI Taxonomy" id="1096930"/>
    <lineage>
        <taxon>Bacteria</taxon>
        <taxon>Pseudomonadati</taxon>
        <taxon>Pseudomonadota</taxon>
        <taxon>Alphaproteobacteria</taxon>
        <taxon>Sphingomonadales</taxon>
        <taxon>Sphingomonadaceae</taxon>
        <taxon>Novosphingobium</taxon>
    </lineage>
</organism>
<dbReference type="eggNOG" id="COG3477">
    <property type="taxonomic scope" value="Bacteria"/>
</dbReference>
<accession>T0HAJ8</accession>
<comment type="caution">
    <text evidence="1">The sequence shown here is derived from an EMBL/GenBank/DDBJ whole genome shotgun (WGS) entry which is preliminary data.</text>
</comment>
<dbReference type="AlphaFoldDB" id="T0HAJ8"/>